<keyword evidence="2" id="KW-0812">Transmembrane</keyword>
<feature type="transmembrane region" description="Helical" evidence="2">
    <location>
        <begin position="131"/>
        <end position="151"/>
    </location>
</feature>
<evidence type="ECO:0000256" key="1">
    <source>
        <dbReference type="SAM" id="MobiDB-lite"/>
    </source>
</evidence>
<feature type="region of interest" description="Disordered" evidence="1">
    <location>
        <begin position="1"/>
        <end position="22"/>
    </location>
</feature>
<organism evidence="3 4">
    <name type="scientific">Gossypium trilobum</name>
    <dbReference type="NCBI Taxonomy" id="34281"/>
    <lineage>
        <taxon>Eukaryota</taxon>
        <taxon>Viridiplantae</taxon>
        <taxon>Streptophyta</taxon>
        <taxon>Embryophyta</taxon>
        <taxon>Tracheophyta</taxon>
        <taxon>Spermatophyta</taxon>
        <taxon>Magnoliopsida</taxon>
        <taxon>eudicotyledons</taxon>
        <taxon>Gunneridae</taxon>
        <taxon>Pentapetalae</taxon>
        <taxon>rosids</taxon>
        <taxon>malvids</taxon>
        <taxon>Malvales</taxon>
        <taxon>Malvaceae</taxon>
        <taxon>Malvoideae</taxon>
        <taxon>Gossypium</taxon>
    </lineage>
</organism>
<keyword evidence="2" id="KW-0472">Membrane</keyword>
<evidence type="ECO:0000313" key="4">
    <source>
        <dbReference type="Proteomes" id="UP000593568"/>
    </source>
</evidence>
<feature type="non-terminal residue" evidence="3">
    <location>
        <position position="160"/>
    </location>
</feature>
<dbReference type="EMBL" id="JABEZW010000011">
    <property type="protein sequence ID" value="MBA0780081.1"/>
    <property type="molecule type" value="Genomic_DNA"/>
</dbReference>
<keyword evidence="4" id="KW-1185">Reference proteome</keyword>
<protein>
    <submittedName>
        <fullName evidence="3">Uncharacterized protein</fullName>
    </submittedName>
</protein>
<sequence length="160" mass="18351">MRLWEEDPPDNENKESNSSNNARIEVYTNDDIDLRDDDVEREIVDRIPSIQLLDRVHNFLEESISKTVFVEGSWVVFDQYLTVQPWLSLFSTSNMFPNSIVASIHLPRLIVQMYKKSILKAICVSIGRLPFIFSIAASLLPLFFLIITIPVKPPPLPLPP</sequence>
<dbReference type="Proteomes" id="UP000593568">
    <property type="component" value="Unassembled WGS sequence"/>
</dbReference>
<evidence type="ECO:0000313" key="3">
    <source>
        <dbReference type="EMBL" id="MBA0780081.1"/>
    </source>
</evidence>
<evidence type="ECO:0000256" key="2">
    <source>
        <dbReference type="SAM" id="Phobius"/>
    </source>
</evidence>
<gene>
    <name evidence="3" type="ORF">Gotri_004222</name>
</gene>
<keyword evidence="2" id="KW-1133">Transmembrane helix</keyword>
<dbReference type="AlphaFoldDB" id="A0A7J9F4G7"/>
<feature type="compositionally biased region" description="Acidic residues" evidence="1">
    <location>
        <begin position="1"/>
        <end position="10"/>
    </location>
</feature>
<proteinExistence type="predicted"/>
<accession>A0A7J9F4G7</accession>
<comment type="caution">
    <text evidence="3">The sequence shown here is derived from an EMBL/GenBank/DDBJ whole genome shotgun (WGS) entry which is preliminary data.</text>
</comment>
<reference evidence="3 4" key="1">
    <citation type="journal article" date="2019" name="Genome Biol. Evol.">
        <title>Insights into the evolution of the New World diploid cottons (Gossypium, subgenus Houzingenia) based on genome sequencing.</title>
        <authorList>
            <person name="Grover C.E."/>
            <person name="Arick M.A. 2nd"/>
            <person name="Thrash A."/>
            <person name="Conover J.L."/>
            <person name="Sanders W.S."/>
            <person name="Peterson D.G."/>
            <person name="Frelichowski J.E."/>
            <person name="Scheffler J.A."/>
            <person name="Scheffler B.E."/>
            <person name="Wendel J.F."/>
        </authorList>
    </citation>
    <scope>NUCLEOTIDE SEQUENCE [LARGE SCALE GENOMIC DNA]</scope>
    <source>
        <strain evidence="3">8</strain>
        <tissue evidence="3">Leaf</tissue>
    </source>
</reference>
<name>A0A7J9F4G7_9ROSI</name>